<accession>I2H8M0</accession>
<feature type="region of interest" description="Disordered" evidence="6">
    <location>
        <begin position="371"/>
        <end position="447"/>
    </location>
</feature>
<evidence type="ECO:0000256" key="5">
    <source>
        <dbReference type="ARBA" id="ARBA00023242"/>
    </source>
</evidence>
<dbReference type="GO" id="GO:0045991">
    <property type="term" value="P:carbon catabolite activation of transcription"/>
    <property type="evidence" value="ECO:0007669"/>
    <property type="project" value="EnsemblFungi"/>
</dbReference>
<evidence type="ECO:0000256" key="4">
    <source>
        <dbReference type="ARBA" id="ARBA00023163"/>
    </source>
</evidence>
<dbReference type="FunCoup" id="I2H8M0">
    <property type="interactions" value="512"/>
</dbReference>
<dbReference type="OMA" id="EQVHMYH"/>
<proteinExistence type="inferred from homology"/>
<feature type="compositionally biased region" description="Low complexity" evidence="6">
    <location>
        <begin position="246"/>
        <end position="271"/>
    </location>
</feature>
<comment type="subcellular location">
    <subcellularLocation>
        <location evidence="1">Nucleus</location>
    </subcellularLocation>
</comment>
<dbReference type="OrthoDB" id="515064at2759"/>
<dbReference type="HOGENOM" id="CLU_011216_0_0_1"/>
<dbReference type="PANTHER" id="PTHR10019">
    <property type="entry name" value="SNF5"/>
    <property type="match status" value="1"/>
</dbReference>
<organism evidence="7 8">
    <name type="scientific">Henningerozyma blattae (strain ATCC 34711 / CBS 6284 / DSM 70876 / NBRC 10599 / NRRL Y-10934 / UCD 77-7)</name>
    <name type="common">Yeast</name>
    <name type="synonym">Tetrapisispora blattae</name>
    <dbReference type="NCBI Taxonomy" id="1071380"/>
    <lineage>
        <taxon>Eukaryota</taxon>
        <taxon>Fungi</taxon>
        <taxon>Dikarya</taxon>
        <taxon>Ascomycota</taxon>
        <taxon>Saccharomycotina</taxon>
        <taxon>Saccharomycetes</taxon>
        <taxon>Saccharomycetales</taxon>
        <taxon>Saccharomycetaceae</taxon>
        <taxon>Henningerozyma</taxon>
    </lineage>
</organism>
<evidence type="ECO:0000256" key="2">
    <source>
        <dbReference type="ARBA" id="ARBA00010239"/>
    </source>
</evidence>
<dbReference type="GO" id="GO:0045944">
    <property type="term" value="P:positive regulation of transcription by RNA polymerase II"/>
    <property type="evidence" value="ECO:0007669"/>
    <property type="project" value="EnsemblFungi"/>
</dbReference>
<feature type="region of interest" description="Disordered" evidence="6">
    <location>
        <begin position="106"/>
        <end position="299"/>
    </location>
</feature>
<name>I2H8M0_HENB6</name>
<protein>
    <submittedName>
        <fullName evidence="7">Uncharacterized protein</fullName>
    </submittedName>
</protein>
<sequence length="1105" mass="126502">MDNPTVPISNNNGNSNNNNTNANGSNNQNNAMNNGNMNEASNNNQMRNTSAPGPGQQNPFTNIGTPSFNINQIPKHILQNLSPSQLQMIQQRHKLLLMARIQQQQQQQQQQNGPQGQNQQGQSQQMQAQLQGQMQQMQTQNRGQPQQIQPQPQNQPPQQQQRPQQQQQHQQQRSMQSSPQIPQQPLKQTPDMRSQQQQLQIQAKQQSSKSMRNTSRSPRTMQSTIQLNQSQNSRAGQAQKQKPRQKQPQSVQQPIQPSQQMQNQQPNINQNLTPNSNPTQSQPANSNQTNPSLNTNQQINLPPQITQFPLPIQQQVLNSLKREAIERNNPSVVAAITLAQQQLQQQMQQQLQTQQHQLQNQLQNQFQQQQQQLNQQQQTPSQQPIDQQHPQQQQQIPSQTSNSNQGIFPQQAQQQPVPQPIQIQGLKNQKRNGFAQQQKNQAQMQNQLTPQQLQAQIQLQHQQAQQMQQMQMQQQQQQLPQQPPQQPVQHLPQQLPQQSQQRLQRQLSQTQLKPKKKSKISTPKVQKSMPNLSVQNPQILKPGIMSNASVPNPNMSISSGNTPLSMHPTIPMNGPIPDLEILKEKGMLMGIPSLELPEVQKIKYDPPQEKLPYQTYWSDQVDDPSTDLLLYEQFITRDKLNKLERSKAVNGYEPFSIYGFSNKEYLGKMWHTLKYYQELKETRLKSITNTNNKIPSASIWGNGYSGYGNGTTNTVTKIVSGISEDSRSGIFMDKRKIYNQAMNEKSEDLVPIRLEFDYERDKFYLRDTLLWNRNESIVKVDEFVEDMLKDYKYTEEMRSQISEPIIQSMKEQIQDFQSDPYIYSRKNRIGGDDLRVKIKFDIVMGQNQLIDQIEWDISNPDNNPEEFAECMCRELSLPGEFVTAVAHTIREQVHMYHKYLAMIGYKFDGSPIEDDDIKSRMLPAITLDNVYRVPSDSKHYTPNLLYISTPELERLDKDKDRDTRRKRRQGRSNRRGAALASSSVNPNNSNSGLNATTTTISGQLASELILPDISDIPKTFRTPIPSTILPGGINMGPSTESFNIKTTTEYVARPELPPNEMPPCYVIDNIPGRVLLISIKLPKRKANLINQVQNQMNLPQMFLTL</sequence>
<feature type="compositionally biased region" description="Low complexity" evidence="6">
    <location>
        <begin position="10"/>
        <end position="48"/>
    </location>
</feature>
<dbReference type="GO" id="GO:0006338">
    <property type="term" value="P:chromatin remodeling"/>
    <property type="evidence" value="ECO:0007669"/>
    <property type="project" value="EnsemblFungi"/>
</dbReference>
<feature type="region of interest" description="Disordered" evidence="6">
    <location>
        <begin position="474"/>
        <end position="527"/>
    </location>
</feature>
<feature type="compositionally biased region" description="Polar residues" evidence="6">
    <location>
        <begin position="49"/>
        <end position="68"/>
    </location>
</feature>
<feature type="compositionally biased region" description="Basic residues" evidence="6">
    <location>
        <begin position="964"/>
        <end position="974"/>
    </location>
</feature>
<feature type="region of interest" description="Disordered" evidence="6">
    <location>
        <begin position="1"/>
        <end position="68"/>
    </location>
</feature>
<evidence type="ECO:0000256" key="3">
    <source>
        <dbReference type="ARBA" id="ARBA00023015"/>
    </source>
</evidence>
<dbReference type="InParanoid" id="I2H8M0"/>
<dbReference type="Proteomes" id="UP000002866">
    <property type="component" value="Chromosome 9"/>
</dbReference>
<keyword evidence="5" id="KW-0539">Nucleus</keyword>
<dbReference type="GO" id="GO:0000228">
    <property type="term" value="C:nuclear chromosome"/>
    <property type="evidence" value="ECO:0007669"/>
    <property type="project" value="InterPro"/>
</dbReference>
<gene>
    <name evidence="7" type="primary">TBLA0I00630</name>
    <name evidence="7" type="ORF">TBLA_0I00630</name>
</gene>
<dbReference type="GO" id="GO:0061629">
    <property type="term" value="F:RNA polymerase II-specific DNA-binding transcription factor binding"/>
    <property type="evidence" value="ECO:0007669"/>
    <property type="project" value="EnsemblFungi"/>
</dbReference>
<dbReference type="STRING" id="1071380.I2H8M0"/>
<dbReference type="KEGG" id="tbl:TBLA_0I00630"/>
<dbReference type="eggNOG" id="KOG1649">
    <property type="taxonomic scope" value="Eukaryota"/>
</dbReference>
<evidence type="ECO:0000256" key="6">
    <source>
        <dbReference type="SAM" id="MobiDB-lite"/>
    </source>
</evidence>
<feature type="compositionally biased region" description="Low complexity" evidence="6">
    <location>
        <begin position="975"/>
        <end position="995"/>
    </location>
</feature>
<dbReference type="InterPro" id="IPR006939">
    <property type="entry name" value="SNF5"/>
</dbReference>
<comment type="similarity">
    <text evidence="2">Belongs to the SNF5 family.</text>
</comment>
<keyword evidence="3" id="KW-0805">Transcription regulation</keyword>
<evidence type="ECO:0000313" key="8">
    <source>
        <dbReference type="Proteomes" id="UP000002866"/>
    </source>
</evidence>
<dbReference type="Pfam" id="PF04855">
    <property type="entry name" value="SNF5"/>
    <property type="match status" value="1"/>
</dbReference>
<keyword evidence="8" id="KW-1185">Reference proteome</keyword>
<dbReference type="GO" id="GO:0005829">
    <property type="term" value="C:cytosol"/>
    <property type="evidence" value="ECO:0007669"/>
    <property type="project" value="EnsemblFungi"/>
</dbReference>
<feature type="compositionally biased region" description="Low complexity" evidence="6">
    <location>
        <begin position="371"/>
        <end position="424"/>
    </location>
</feature>
<feature type="compositionally biased region" description="Low complexity" evidence="6">
    <location>
        <begin position="435"/>
        <end position="447"/>
    </location>
</feature>
<dbReference type="GO" id="GO:0000724">
    <property type="term" value="P:double-strand break repair via homologous recombination"/>
    <property type="evidence" value="ECO:0007669"/>
    <property type="project" value="EnsemblFungi"/>
</dbReference>
<feature type="compositionally biased region" description="Low complexity" evidence="6">
    <location>
        <begin position="106"/>
        <end position="185"/>
    </location>
</feature>
<dbReference type="AlphaFoldDB" id="I2H8M0"/>
<dbReference type="GO" id="GO:2000219">
    <property type="term" value="P:positive regulation of invasive growth in response to glucose limitation"/>
    <property type="evidence" value="ECO:0007669"/>
    <property type="project" value="EnsemblFungi"/>
</dbReference>
<reference evidence="7 8" key="1">
    <citation type="journal article" date="2011" name="Proc. Natl. Acad. Sci. U.S.A.">
        <title>Evolutionary erosion of yeast sex chromosomes by mating-type switching accidents.</title>
        <authorList>
            <person name="Gordon J.L."/>
            <person name="Armisen D."/>
            <person name="Proux-Wera E."/>
            <person name="Oheigeartaigh S.S."/>
            <person name="Byrne K.P."/>
            <person name="Wolfe K.H."/>
        </authorList>
    </citation>
    <scope>NUCLEOTIDE SEQUENCE [LARGE SCALE GENOMIC DNA]</scope>
    <source>
        <strain evidence="8">ATCC 34711 / CBS 6284 / DSM 70876 / NBRC 10599 / NRRL Y-10934 / UCD 77-7</strain>
    </source>
</reference>
<feature type="compositionally biased region" description="Low complexity" evidence="6">
    <location>
        <begin position="487"/>
        <end position="512"/>
    </location>
</feature>
<evidence type="ECO:0000256" key="1">
    <source>
        <dbReference type="ARBA" id="ARBA00004123"/>
    </source>
</evidence>
<dbReference type="GO" id="GO:0016514">
    <property type="term" value="C:SWI/SNF complex"/>
    <property type="evidence" value="ECO:0007669"/>
    <property type="project" value="EnsemblFungi"/>
</dbReference>
<feature type="compositionally biased region" description="Low complexity" evidence="6">
    <location>
        <begin position="194"/>
        <end position="210"/>
    </location>
</feature>
<keyword evidence="4" id="KW-0804">Transcription</keyword>
<feature type="region of interest" description="Disordered" evidence="6">
    <location>
        <begin position="956"/>
        <end position="996"/>
    </location>
</feature>
<dbReference type="EMBL" id="HE806324">
    <property type="protein sequence ID" value="CCH62722.1"/>
    <property type="molecule type" value="Genomic_DNA"/>
</dbReference>
<evidence type="ECO:0000313" key="7">
    <source>
        <dbReference type="EMBL" id="CCH62722.1"/>
    </source>
</evidence>
<dbReference type="RefSeq" id="XP_004182241.1">
    <property type="nucleotide sequence ID" value="XM_004182193.1"/>
</dbReference>
<dbReference type="GeneID" id="14497875"/>
<feature type="compositionally biased region" description="Polar residues" evidence="6">
    <location>
        <begin position="211"/>
        <end position="236"/>
    </location>
</feature>
<feature type="compositionally biased region" description="Polar residues" evidence="6">
    <location>
        <begin position="272"/>
        <end position="299"/>
    </location>
</feature>